<reference evidence="2" key="1">
    <citation type="submission" date="2020-10" db="EMBL/GenBank/DDBJ databases">
        <authorList>
            <person name="Gilroy R."/>
        </authorList>
    </citation>
    <scope>NUCLEOTIDE SEQUENCE</scope>
    <source>
        <strain evidence="2">ChiW13-3771</strain>
    </source>
</reference>
<dbReference type="Pfam" id="PF18989">
    <property type="entry name" value="DUF5722"/>
    <property type="match status" value="1"/>
</dbReference>
<dbReference type="Proteomes" id="UP000824201">
    <property type="component" value="Unassembled WGS sequence"/>
</dbReference>
<dbReference type="Gene3D" id="3.20.20.80">
    <property type="entry name" value="Glycosidases"/>
    <property type="match status" value="1"/>
</dbReference>
<dbReference type="SUPFAM" id="SSF51445">
    <property type="entry name" value="(Trans)glycosidases"/>
    <property type="match status" value="1"/>
</dbReference>
<dbReference type="InterPro" id="IPR017853">
    <property type="entry name" value="GH"/>
</dbReference>
<dbReference type="PROSITE" id="PS51257">
    <property type="entry name" value="PROKAR_LIPOPROTEIN"/>
    <property type="match status" value="1"/>
</dbReference>
<comment type="caution">
    <text evidence="2">The sequence shown here is derived from an EMBL/GenBank/DDBJ whole genome shotgun (WGS) entry which is preliminary data.</text>
</comment>
<dbReference type="InterPro" id="IPR043780">
    <property type="entry name" value="DUF5722"/>
</dbReference>
<accession>A0A9D1EH42</accession>
<dbReference type="EMBL" id="DVHN01000196">
    <property type="protein sequence ID" value="HIR90065.1"/>
    <property type="molecule type" value="Genomic_DNA"/>
</dbReference>
<proteinExistence type="predicted"/>
<name>A0A9D1EH42_9FIRM</name>
<protein>
    <recommendedName>
        <fullName evidence="1">DUF5722 domain-containing protein</fullName>
    </recommendedName>
</protein>
<sequence>MRGNQLRKIVFLAIIVSILTAGCSGTELNITELNFIEELTNQPVEMLDETAFEAESKKGLYTNFTDMELVNEINELGVNHTLVNIDIGDLLTNGRMEIQSEDGERYQINRYLLYMYDRAFQKFAENNIVTTVVLLASPCPYEIVEDNIESSYGNFNMHSSEGRKCLETVISFLAERYSRADAKYGQVANWIVGNEVNNPSEWNDSNLSIEDYMKNYAESIRMVSNTIRSISPHSRIYISLDHFWNSEVEGRINAKQFVNYLAQQLSDVYWNVAYHPYPYSLLDPQTWLDPVTYDENTEVISMKNISVLTEYMKQFPNPDGSQKRVILSEVGFQGTDEEIQAAAYVYSYYQAEANPDIDSLILNRHVDHSVEIAQGAYFGLWKSDPDRHGEHPTEKRKLWYVFRDIDTEKSEEVAQFALPIIGAEQWADVINNYAVS</sequence>
<organism evidence="2 3">
    <name type="scientific">Candidatus Fimimorpha faecalis</name>
    <dbReference type="NCBI Taxonomy" id="2840824"/>
    <lineage>
        <taxon>Bacteria</taxon>
        <taxon>Bacillati</taxon>
        <taxon>Bacillota</taxon>
        <taxon>Clostridia</taxon>
        <taxon>Eubacteriales</taxon>
        <taxon>Candidatus Fimimorpha</taxon>
    </lineage>
</organism>
<evidence type="ECO:0000313" key="2">
    <source>
        <dbReference type="EMBL" id="HIR90065.1"/>
    </source>
</evidence>
<dbReference type="AlphaFoldDB" id="A0A9D1EH42"/>
<evidence type="ECO:0000313" key="3">
    <source>
        <dbReference type="Proteomes" id="UP000824201"/>
    </source>
</evidence>
<evidence type="ECO:0000259" key="1">
    <source>
        <dbReference type="Pfam" id="PF18989"/>
    </source>
</evidence>
<reference evidence="2" key="2">
    <citation type="journal article" date="2021" name="PeerJ">
        <title>Extensive microbial diversity within the chicken gut microbiome revealed by metagenomics and culture.</title>
        <authorList>
            <person name="Gilroy R."/>
            <person name="Ravi A."/>
            <person name="Getino M."/>
            <person name="Pursley I."/>
            <person name="Horton D.L."/>
            <person name="Alikhan N.F."/>
            <person name="Baker D."/>
            <person name="Gharbi K."/>
            <person name="Hall N."/>
            <person name="Watson M."/>
            <person name="Adriaenssens E.M."/>
            <person name="Foster-Nyarko E."/>
            <person name="Jarju S."/>
            <person name="Secka A."/>
            <person name="Antonio M."/>
            <person name="Oren A."/>
            <person name="Chaudhuri R.R."/>
            <person name="La Ragione R."/>
            <person name="Hildebrand F."/>
            <person name="Pallen M.J."/>
        </authorList>
    </citation>
    <scope>NUCLEOTIDE SEQUENCE</scope>
    <source>
        <strain evidence="2">ChiW13-3771</strain>
    </source>
</reference>
<gene>
    <name evidence="2" type="ORF">IAC96_14065</name>
</gene>
<feature type="domain" description="DUF5722" evidence="1">
    <location>
        <begin position="53"/>
        <end position="429"/>
    </location>
</feature>